<accession>A0ABZ2I0Z6</accession>
<gene>
    <name evidence="1" type="ORF">V6617_03425</name>
</gene>
<proteinExistence type="predicted"/>
<dbReference type="Proteomes" id="UP001369958">
    <property type="component" value="Chromosome"/>
</dbReference>
<keyword evidence="2" id="KW-1185">Reference proteome</keyword>
<dbReference type="EMBL" id="CP146275">
    <property type="protein sequence ID" value="WWT33529.1"/>
    <property type="molecule type" value="Genomic_DNA"/>
</dbReference>
<organism evidence="1 2">
    <name type="scientific">Pelagibacterium nitratireducens</name>
    <dbReference type="NCBI Taxonomy" id="1046114"/>
    <lineage>
        <taxon>Bacteria</taxon>
        <taxon>Pseudomonadati</taxon>
        <taxon>Pseudomonadota</taxon>
        <taxon>Alphaproteobacteria</taxon>
        <taxon>Hyphomicrobiales</taxon>
        <taxon>Devosiaceae</taxon>
        <taxon>Pelagibacterium</taxon>
    </lineage>
</organism>
<evidence type="ECO:0000313" key="1">
    <source>
        <dbReference type="EMBL" id="WWT33529.1"/>
    </source>
</evidence>
<evidence type="ECO:0000313" key="2">
    <source>
        <dbReference type="Proteomes" id="UP001369958"/>
    </source>
</evidence>
<dbReference type="RefSeq" id="WP_338609108.1">
    <property type="nucleotide sequence ID" value="NZ_CP146275.1"/>
</dbReference>
<protein>
    <submittedName>
        <fullName evidence="1">Uncharacterized protein</fullName>
    </submittedName>
</protein>
<name>A0ABZ2I0Z6_9HYPH</name>
<reference evidence="1 2" key="1">
    <citation type="submission" date="2024-02" db="EMBL/GenBank/DDBJ databases">
        <title>Complete genome sequence of Pelagibacterium nitratireducens ZH15.</title>
        <authorList>
            <person name="Zhao L.H."/>
        </authorList>
    </citation>
    <scope>NUCLEOTIDE SEQUENCE [LARGE SCALE GENOMIC DNA]</scope>
    <source>
        <strain evidence="1 2">ZH15</strain>
    </source>
</reference>
<sequence>MTKLIFRIDPGDQVSEAFQLQRPLGHYVEIAADRIGEEVLFGHSVVPGIWSVLAVGRFADWRSNDQSVLFGFENIRWLNEPVAIVTEGDPESDRLFAPYLLDTLMDDDLALISAPDLEFVQPATTPMSVAAEGQAAFVSDYVLGAARPCPVTSGFFHSVAEAYNWRCPISGIRQQSLDGRFHEGVAIGIEEPHARRAGLPRDAMFVSSSFGFAYRHGLVVLGEDYDLLRHPDLLAEMRMLLEIANPTAMLRLPGNPAHWPDLDAAGRHRRKFGY</sequence>